<dbReference type="InterPro" id="IPR009003">
    <property type="entry name" value="Peptidase_S1_PA"/>
</dbReference>
<name>A0A916SZG1_9MICO</name>
<evidence type="ECO:0000256" key="1">
    <source>
        <dbReference type="ARBA" id="ARBA00004141"/>
    </source>
</evidence>
<comment type="subcellular location">
    <subcellularLocation>
        <location evidence="1">Membrane</location>
        <topology evidence="1">Multi-pass membrane protein</topology>
    </subcellularLocation>
</comment>
<dbReference type="PANTHER" id="PTHR43019">
    <property type="entry name" value="SERINE ENDOPROTEASE DEGS"/>
    <property type="match status" value="1"/>
</dbReference>
<dbReference type="EMBL" id="BMHI01000002">
    <property type="protein sequence ID" value="GGB23475.1"/>
    <property type="molecule type" value="Genomic_DNA"/>
</dbReference>
<dbReference type="AlphaFoldDB" id="A0A916SZG1"/>
<dbReference type="GO" id="GO:0009403">
    <property type="term" value="P:toxin biosynthetic process"/>
    <property type="evidence" value="ECO:0007669"/>
    <property type="project" value="InterPro"/>
</dbReference>
<keyword evidence="3 5" id="KW-1133">Transmembrane helix</keyword>
<evidence type="ECO:0000256" key="2">
    <source>
        <dbReference type="ARBA" id="ARBA00022692"/>
    </source>
</evidence>
<dbReference type="GO" id="GO:0006508">
    <property type="term" value="P:proteolysis"/>
    <property type="evidence" value="ECO:0007669"/>
    <property type="project" value="InterPro"/>
</dbReference>
<evidence type="ECO:0000256" key="3">
    <source>
        <dbReference type="ARBA" id="ARBA00022989"/>
    </source>
</evidence>
<dbReference type="InterPro" id="IPR003825">
    <property type="entry name" value="Colicin-V_CvpA"/>
</dbReference>
<dbReference type="SUPFAM" id="SSF50494">
    <property type="entry name" value="Trypsin-like serine proteases"/>
    <property type="match status" value="1"/>
</dbReference>
<feature type="transmembrane region" description="Helical" evidence="5">
    <location>
        <begin position="68"/>
        <end position="86"/>
    </location>
</feature>
<dbReference type="InterPro" id="IPR043504">
    <property type="entry name" value="Peptidase_S1_PA_chymotrypsin"/>
</dbReference>
<feature type="transmembrane region" description="Helical" evidence="5">
    <location>
        <begin position="6"/>
        <end position="21"/>
    </location>
</feature>
<evidence type="ECO:0000313" key="6">
    <source>
        <dbReference type="EMBL" id="GGB23475.1"/>
    </source>
</evidence>
<dbReference type="Proteomes" id="UP000636793">
    <property type="component" value="Unassembled WGS sequence"/>
</dbReference>
<evidence type="ECO:0000256" key="5">
    <source>
        <dbReference type="SAM" id="Phobius"/>
    </source>
</evidence>
<feature type="transmembrane region" description="Helical" evidence="5">
    <location>
        <begin position="28"/>
        <end position="48"/>
    </location>
</feature>
<dbReference type="NCBIfam" id="NF033740">
    <property type="entry name" value="MarP_fam_protase"/>
    <property type="match status" value="1"/>
</dbReference>
<proteinExistence type="predicted"/>
<dbReference type="Gene3D" id="2.40.10.10">
    <property type="entry name" value="Trypsin-like serine proteases"/>
    <property type="match status" value="2"/>
</dbReference>
<evidence type="ECO:0000256" key="4">
    <source>
        <dbReference type="ARBA" id="ARBA00023136"/>
    </source>
</evidence>
<dbReference type="PANTHER" id="PTHR43019:SF23">
    <property type="entry name" value="PROTEASE DO-LIKE 5, CHLOROPLASTIC"/>
    <property type="match status" value="1"/>
</dbReference>
<comment type="caution">
    <text evidence="6">The sequence shown here is derived from an EMBL/GenBank/DDBJ whole genome shotgun (WGS) entry which is preliminary data.</text>
</comment>
<dbReference type="InterPro" id="IPR001940">
    <property type="entry name" value="Peptidase_S1C"/>
</dbReference>
<reference evidence="6" key="2">
    <citation type="submission" date="2020-09" db="EMBL/GenBank/DDBJ databases">
        <authorList>
            <person name="Sun Q."/>
            <person name="Zhou Y."/>
        </authorList>
    </citation>
    <scope>NUCLEOTIDE SEQUENCE</scope>
    <source>
        <strain evidence="6">CGMCC 1.15085</strain>
    </source>
</reference>
<dbReference type="InterPro" id="IPR047680">
    <property type="entry name" value="MarP-like"/>
</dbReference>
<dbReference type="Pfam" id="PF02674">
    <property type="entry name" value="Colicin_V"/>
    <property type="match status" value="1"/>
</dbReference>
<dbReference type="PRINTS" id="PR00834">
    <property type="entry name" value="PROTEASES2C"/>
</dbReference>
<evidence type="ECO:0000313" key="7">
    <source>
        <dbReference type="Proteomes" id="UP000636793"/>
    </source>
</evidence>
<dbReference type="GO" id="GO:0004252">
    <property type="term" value="F:serine-type endopeptidase activity"/>
    <property type="evidence" value="ECO:0007669"/>
    <property type="project" value="InterPro"/>
</dbReference>
<evidence type="ECO:0008006" key="8">
    <source>
        <dbReference type="Google" id="ProtNLM"/>
    </source>
</evidence>
<reference evidence="6" key="1">
    <citation type="journal article" date="2014" name="Int. J. Syst. Evol. Microbiol.">
        <title>Complete genome sequence of Corynebacterium casei LMG S-19264T (=DSM 44701T), isolated from a smear-ripened cheese.</title>
        <authorList>
            <consortium name="US DOE Joint Genome Institute (JGI-PGF)"/>
            <person name="Walter F."/>
            <person name="Albersmeier A."/>
            <person name="Kalinowski J."/>
            <person name="Ruckert C."/>
        </authorList>
    </citation>
    <scope>NUCLEOTIDE SEQUENCE</scope>
    <source>
        <strain evidence="6">CGMCC 1.15085</strain>
    </source>
</reference>
<dbReference type="Pfam" id="PF13365">
    <property type="entry name" value="Trypsin_2"/>
    <property type="match status" value="1"/>
</dbReference>
<keyword evidence="4 5" id="KW-0472">Membrane</keyword>
<gene>
    <name evidence="6" type="ORF">GCM10011492_11680</name>
</gene>
<feature type="transmembrane region" description="Helical" evidence="5">
    <location>
        <begin position="107"/>
        <end position="125"/>
    </location>
</feature>
<keyword evidence="7" id="KW-1185">Reference proteome</keyword>
<protein>
    <recommendedName>
        <fullName evidence="8">Serine protease</fullName>
    </recommendedName>
</protein>
<organism evidence="6 7">
    <name type="scientific">Flexivirga endophytica</name>
    <dbReference type="NCBI Taxonomy" id="1849103"/>
    <lineage>
        <taxon>Bacteria</taxon>
        <taxon>Bacillati</taxon>
        <taxon>Actinomycetota</taxon>
        <taxon>Actinomycetes</taxon>
        <taxon>Micrococcales</taxon>
        <taxon>Dermacoccaceae</taxon>
        <taxon>Flexivirga</taxon>
    </lineage>
</organism>
<accession>A0A916SZG1</accession>
<dbReference type="GO" id="GO:0016020">
    <property type="term" value="C:membrane"/>
    <property type="evidence" value="ECO:0007669"/>
    <property type="project" value="UniProtKB-SubCell"/>
</dbReference>
<sequence length="398" mass="40215">MIGGATVLDVLLVLALIGYAIDHYRRGLVAGALSLAGFLAGGALGLWLLPGLLESWSATAYSSLRQGLVLIVGVLGLAAIGQALGAHAGWRLRSLLRVPQLQKADSVLGAVAGVVVAAILAWFVAGSVQGALPAGASEAVAQSRVLQGVDRAMPAQADRFFAGVRQAVDDRGMPDLYAGPIAPVDPPGTGVVRGRGVARAADSIVKVTGVADSCGLAQEGSGWVAAPHRVVTNAHVIAGVEHPRVQVGGTGRSYPATPVAFSQERDIAVLAVPDLDAPALPAGAELTRGDAAVVAGFPQNGPYRLDPARVNSRLHALGTDIYGQPAPPRAIYAITGRVQPGNSGGPLLSASGQVVGTVFAKSARGAPTGYVLTLDESRPVVAQATHATAAVPTGSCVD</sequence>
<keyword evidence="2 5" id="KW-0812">Transmembrane</keyword>